<accession>A0A7S9D1A7</accession>
<gene>
    <name evidence="1" type="ORF">IC761_22855</name>
</gene>
<reference evidence="1 2" key="1">
    <citation type="submission" date="2020-09" db="EMBL/GenBank/DDBJ databases">
        <title>Complete genomes of bradyrhizobia occurring on native shrubby legumes in Australia.</title>
        <authorList>
            <person name="Lafay B."/>
        </authorList>
    </citation>
    <scope>NUCLEOTIDE SEQUENCE [LARGE SCALE GENOMIC DNA]</scope>
    <source>
        <strain evidence="1 2">BDV5040</strain>
    </source>
</reference>
<name>A0A7S9D1A7_9BRAD</name>
<dbReference type="RefSeq" id="WP_195798884.1">
    <property type="nucleotide sequence ID" value="NZ_CP061379.1"/>
</dbReference>
<dbReference type="KEGG" id="bcou:IC761_22855"/>
<dbReference type="Proteomes" id="UP000594621">
    <property type="component" value="Chromosome"/>
</dbReference>
<organism evidence="1 2">
    <name type="scientific">Bradyrhizobium commune</name>
    <dbReference type="NCBI Taxonomy" id="83627"/>
    <lineage>
        <taxon>Bacteria</taxon>
        <taxon>Pseudomonadati</taxon>
        <taxon>Pseudomonadota</taxon>
        <taxon>Alphaproteobacteria</taxon>
        <taxon>Hyphomicrobiales</taxon>
        <taxon>Nitrobacteraceae</taxon>
        <taxon>Bradyrhizobium</taxon>
    </lineage>
</organism>
<dbReference type="EMBL" id="CP061379">
    <property type="protein sequence ID" value="QPF89345.1"/>
    <property type="molecule type" value="Genomic_DNA"/>
</dbReference>
<proteinExistence type="predicted"/>
<dbReference type="AlphaFoldDB" id="A0A7S9D1A7"/>
<dbReference type="PROSITE" id="PS51318">
    <property type="entry name" value="TAT"/>
    <property type="match status" value="1"/>
</dbReference>
<evidence type="ECO:0000313" key="1">
    <source>
        <dbReference type="EMBL" id="QPF89345.1"/>
    </source>
</evidence>
<evidence type="ECO:0000313" key="2">
    <source>
        <dbReference type="Proteomes" id="UP000594621"/>
    </source>
</evidence>
<dbReference type="InterPro" id="IPR006311">
    <property type="entry name" value="TAT_signal"/>
</dbReference>
<keyword evidence="2" id="KW-1185">Reference proteome</keyword>
<protein>
    <submittedName>
        <fullName evidence="1">Uncharacterized protein</fullName>
    </submittedName>
</protein>
<sequence length="58" mass="6088">MSDAIETDAASRQTLDRRNLLLGTSSLVAAAALASDALAQVLKALPPPDLRQQDLQDA</sequence>